<name>A0A8U1BYX2_SALNM</name>
<feature type="domain" description="OCIA" evidence="1">
    <location>
        <begin position="30"/>
        <end position="85"/>
    </location>
</feature>
<proteinExistence type="predicted"/>
<dbReference type="CTD" id="132299"/>
<dbReference type="InterPro" id="IPR040187">
    <property type="entry name" value="OCAD1/2"/>
</dbReference>
<evidence type="ECO:0000313" key="3">
    <source>
        <dbReference type="RefSeq" id="XP_038857879.1"/>
    </source>
</evidence>
<sequence>MSSETLEKTLTVKAEGATPWEKCQHGDRHIHRDDVRQIWKECKEESFWYRALPLSLGSMAVTGGLIYKGVWSASKTLGPFPKLAVLMGLLDSVAAPYSVRLASLVMQWGRLPMFQPAEISSRDLGPSLVQNQNMVLDPAHLEAVVLAQDTDTATTCVKSVSDSKPLLHQ</sequence>
<dbReference type="GeneID" id="120054515"/>
<dbReference type="Proteomes" id="UP000808372">
    <property type="component" value="Chromosome 10"/>
</dbReference>
<dbReference type="AlphaFoldDB" id="A0A8U1BYX2"/>
<dbReference type="OrthoDB" id="10003372at2759"/>
<dbReference type="InterPro" id="IPR009764">
    <property type="entry name" value="OCIA_dom"/>
</dbReference>
<reference evidence="3" key="1">
    <citation type="submission" date="2025-08" db="UniProtKB">
        <authorList>
            <consortium name="RefSeq"/>
        </authorList>
    </citation>
    <scope>IDENTIFICATION</scope>
    <source>
        <tissue evidence="3">White muscle</tissue>
    </source>
</reference>
<gene>
    <name evidence="3" type="primary">ociad2</name>
</gene>
<evidence type="ECO:0000259" key="1">
    <source>
        <dbReference type="Pfam" id="PF07051"/>
    </source>
</evidence>
<dbReference type="GO" id="GO:0005743">
    <property type="term" value="C:mitochondrial inner membrane"/>
    <property type="evidence" value="ECO:0007669"/>
    <property type="project" value="TreeGrafter"/>
</dbReference>
<accession>A0A8U1BYX2</accession>
<dbReference type="KEGG" id="snh:120054515"/>
<organism evidence="2 3">
    <name type="scientific">Salvelinus namaycush</name>
    <name type="common">Lake trout</name>
    <name type="synonym">Salmo namaycush</name>
    <dbReference type="NCBI Taxonomy" id="8040"/>
    <lineage>
        <taxon>Eukaryota</taxon>
        <taxon>Metazoa</taxon>
        <taxon>Chordata</taxon>
        <taxon>Craniata</taxon>
        <taxon>Vertebrata</taxon>
        <taxon>Euteleostomi</taxon>
        <taxon>Actinopterygii</taxon>
        <taxon>Neopterygii</taxon>
        <taxon>Teleostei</taxon>
        <taxon>Protacanthopterygii</taxon>
        <taxon>Salmoniformes</taxon>
        <taxon>Salmonidae</taxon>
        <taxon>Salmoninae</taxon>
        <taxon>Salvelinus</taxon>
    </lineage>
</organism>
<dbReference type="RefSeq" id="XP_038857879.1">
    <property type="nucleotide sequence ID" value="XM_039001951.1"/>
</dbReference>
<dbReference type="PANTHER" id="PTHR13336">
    <property type="entry name" value="OVARIAN CARCINOMA IMMUNOREACTIVE ANTIGEN"/>
    <property type="match status" value="1"/>
</dbReference>
<dbReference type="Pfam" id="PF07051">
    <property type="entry name" value="OCIA"/>
    <property type="match status" value="1"/>
</dbReference>
<keyword evidence="2" id="KW-1185">Reference proteome</keyword>
<protein>
    <submittedName>
        <fullName evidence="3">OCIA domain-containing protein 2 isoform X1</fullName>
    </submittedName>
</protein>
<dbReference type="PANTHER" id="PTHR13336:SF2">
    <property type="entry name" value="OCIA DOMAIN-CONTAINING PROTEIN 2"/>
    <property type="match status" value="1"/>
</dbReference>
<evidence type="ECO:0000313" key="2">
    <source>
        <dbReference type="Proteomes" id="UP000808372"/>
    </source>
</evidence>